<evidence type="ECO:0000313" key="11">
    <source>
        <dbReference type="Proteomes" id="UP001165289"/>
    </source>
</evidence>
<evidence type="ECO:0000313" key="10">
    <source>
        <dbReference type="EMBL" id="KAI6660869.1"/>
    </source>
</evidence>
<evidence type="ECO:0000256" key="9">
    <source>
        <dbReference type="ARBA" id="ARBA00023239"/>
    </source>
</evidence>
<dbReference type="GO" id="GO:0005739">
    <property type="term" value="C:mitochondrion"/>
    <property type="evidence" value="ECO:0007669"/>
    <property type="project" value="TreeGrafter"/>
</dbReference>
<dbReference type="FunFam" id="3.30.479.10:FF:000003">
    <property type="entry name" value="6-pyruvoyl tetrahydrobiopterin synthase"/>
    <property type="match status" value="1"/>
</dbReference>
<dbReference type="GO" id="GO:0046872">
    <property type="term" value="F:metal ion binding"/>
    <property type="evidence" value="ECO:0007669"/>
    <property type="project" value="UniProtKB-KW"/>
</dbReference>
<dbReference type="InterPro" id="IPR022469">
    <property type="entry name" value="PTPS_His_AS"/>
</dbReference>
<organism evidence="10 11">
    <name type="scientific">Oopsacas minuta</name>
    <dbReference type="NCBI Taxonomy" id="111878"/>
    <lineage>
        <taxon>Eukaryota</taxon>
        <taxon>Metazoa</taxon>
        <taxon>Porifera</taxon>
        <taxon>Hexactinellida</taxon>
        <taxon>Hexasterophora</taxon>
        <taxon>Lyssacinosida</taxon>
        <taxon>Leucopsacidae</taxon>
        <taxon>Oopsacas</taxon>
    </lineage>
</organism>
<keyword evidence="7" id="KW-0862">Zinc</keyword>
<dbReference type="PROSITE" id="PS00988">
    <property type="entry name" value="PTPS_2"/>
    <property type="match status" value="1"/>
</dbReference>
<keyword evidence="6" id="KW-0479">Metal-binding</keyword>
<comment type="cofactor">
    <cofactor evidence="1">
        <name>Zn(2+)</name>
        <dbReference type="ChEBI" id="CHEBI:29105"/>
    </cofactor>
</comment>
<keyword evidence="9" id="KW-0456">Lyase</keyword>
<accession>A0AAV7KI95</accession>
<evidence type="ECO:0000256" key="4">
    <source>
        <dbReference type="ARBA" id="ARBA00013100"/>
    </source>
</evidence>
<evidence type="ECO:0000256" key="6">
    <source>
        <dbReference type="ARBA" id="ARBA00022723"/>
    </source>
</evidence>
<keyword evidence="8" id="KW-0783">Tetrahydrobiopterin biosynthesis</keyword>
<gene>
    <name evidence="10" type="ORF">LOD99_13593</name>
</gene>
<dbReference type="PANTHER" id="PTHR12589:SF7">
    <property type="entry name" value="6-PYRUVOYL TETRAHYDROBIOPTERIN SYNTHASE"/>
    <property type="match status" value="1"/>
</dbReference>
<evidence type="ECO:0000256" key="2">
    <source>
        <dbReference type="ARBA" id="ARBA00005126"/>
    </source>
</evidence>
<comment type="caution">
    <text evidence="10">The sequence shown here is derived from an EMBL/GenBank/DDBJ whole genome shotgun (WGS) entry which is preliminary data.</text>
</comment>
<dbReference type="InterPro" id="IPR038418">
    <property type="entry name" value="6-PTP_synth/QueD_sf"/>
</dbReference>
<dbReference type="GO" id="GO:0006729">
    <property type="term" value="P:tetrahydrobiopterin biosynthetic process"/>
    <property type="evidence" value="ECO:0007669"/>
    <property type="project" value="UniProtKB-KW"/>
</dbReference>
<comment type="similarity">
    <text evidence="3">Belongs to the PTPS family.</text>
</comment>
<dbReference type="GO" id="GO:0003874">
    <property type="term" value="F:6-pyruvoyltetrahydropterin synthase activity"/>
    <property type="evidence" value="ECO:0007669"/>
    <property type="project" value="UniProtKB-EC"/>
</dbReference>
<evidence type="ECO:0000256" key="5">
    <source>
        <dbReference type="ARBA" id="ARBA00015587"/>
    </source>
</evidence>
<dbReference type="Proteomes" id="UP001165289">
    <property type="component" value="Unassembled WGS sequence"/>
</dbReference>
<evidence type="ECO:0000256" key="7">
    <source>
        <dbReference type="ARBA" id="ARBA00022833"/>
    </source>
</evidence>
<dbReference type="EMBL" id="JAKMXF010000022">
    <property type="protein sequence ID" value="KAI6660869.1"/>
    <property type="molecule type" value="Genomic_DNA"/>
</dbReference>
<evidence type="ECO:0000256" key="1">
    <source>
        <dbReference type="ARBA" id="ARBA00001947"/>
    </source>
</evidence>
<protein>
    <recommendedName>
        <fullName evidence="5">6-pyruvoyl tetrahydrobiopterin synthase</fullName>
        <ecNumber evidence="4">4.2.3.12</ecNumber>
    </recommendedName>
</protein>
<dbReference type="InterPro" id="IPR007115">
    <property type="entry name" value="6-PTP_synth/QueD"/>
</dbReference>
<name>A0AAV7KI95_9METZ</name>
<keyword evidence="11" id="KW-1185">Reference proteome</keyword>
<dbReference type="Pfam" id="PF01242">
    <property type="entry name" value="PTPS"/>
    <property type="match status" value="1"/>
</dbReference>
<evidence type="ECO:0000256" key="8">
    <source>
        <dbReference type="ARBA" id="ARBA00023007"/>
    </source>
</evidence>
<comment type="pathway">
    <text evidence="2">Cofactor biosynthesis; tetrahydrobiopterin biosynthesis; tetrahydrobiopterin from 7,8-dihydroneopterin triphosphate: step 1/3.</text>
</comment>
<reference evidence="10 11" key="1">
    <citation type="journal article" date="2023" name="BMC Biol.">
        <title>The compact genome of the sponge Oopsacas minuta (Hexactinellida) is lacking key metazoan core genes.</title>
        <authorList>
            <person name="Santini S."/>
            <person name="Schenkelaars Q."/>
            <person name="Jourda C."/>
            <person name="Duchesne M."/>
            <person name="Belahbib H."/>
            <person name="Rocher C."/>
            <person name="Selva M."/>
            <person name="Riesgo A."/>
            <person name="Vervoort M."/>
            <person name="Leys S.P."/>
            <person name="Kodjabachian L."/>
            <person name="Le Bivic A."/>
            <person name="Borchiellini C."/>
            <person name="Claverie J.M."/>
            <person name="Renard E."/>
        </authorList>
    </citation>
    <scope>NUCLEOTIDE SEQUENCE [LARGE SCALE GENOMIC DNA]</scope>
    <source>
        <strain evidence="10">SPO-2</strain>
    </source>
</reference>
<sequence>MNGPIGYAIRTESFNAAHRLHSKQLSDEENKQVYGKCNNPNYHGHNYKWTVTLRGPVDLQTGMIYNIAELKHAMQQIMIDIDHKNLDLDVEYFYKKVSTTENLTIYLWESITQLVPRELVHEVKVEETEKNSFVFRGEYSSK</sequence>
<dbReference type="PANTHER" id="PTHR12589">
    <property type="entry name" value="PYRUVOYL TETRAHYDROBIOPTERIN SYNTHASE"/>
    <property type="match status" value="1"/>
</dbReference>
<dbReference type="AlphaFoldDB" id="A0AAV7KI95"/>
<proteinExistence type="inferred from homology"/>
<dbReference type="SUPFAM" id="SSF55620">
    <property type="entry name" value="Tetrahydrobiopterin biosynthesis enzymes-like"/>
    <property type="match status" value="1"/>
</dbReference>
<dbReference type="Gene3D" id="3.30.479.10">
    <property type="entry name" value="6-pyruvoyl tetrahydropterin synthase/QueD"/>
    <property type="match status" value="1"/>
</dbReference>
<evidence type="ECO:0000256" key="3">
    <source>
        <dbReference type="ARBA" id="ARBA00009164"/>
    </source>
</evidence>
<dbReference type="EC" id="4.2.3.12" evidence="4"/>